<evidence type="ECO:0000313" key="3">
    <source>
        <dbReference type="Proteomes" id="UP000230750"/>
    </source>
</evidence>
<name>A0A2G8KWE5_STIJA</name>
<keyword evidence="3" id="KW-1185">Reference proteome</keyword>
<reference evidence="2 3" key="1">
    <citation type="journal article" date="2017" name="PLoS Biol.">
        <title>The sea cucumber genome provides insights into morphological evolution and visceral regeneration.</title>
        <authorList>
            <person name="Zhang X."/>
            <person name="Sun L."/>
            <person name="Yuan J."/>
            <person name="Sun Y."/>
            <person name="Gao Y."/>
            <person name="Zhang L."/>
            <person name="Li S."/>
            <person name="Dai H."/>
            <person name="Hamel J.F."/>
            <person name="Liu C."/>
            <person name="Yu Y."/>
            <person name="Liu S."/>
            <person name="Lin W."/>
            <person name="Guo K."/>
            <person name="Jin S."/>
            <person name="Xu P."/>
            <person name="Storey K.B."/>
            <person name="Huan P."/>
            <person name="Zhang T."/>
            <person name="Zhou Y."/>
            <person name="Zhang J."/>
            <person name="Lin C."/>
            <person name="Li X."/>
            <person name="Xing L."/>
            <person name="Huo D."/>
            <person name="Sun M."/>
            <person name="Wang L."/>
            <person name="Mercier A."/>
            <person name="Li F."/>
            <person name="Yang H."/>
            <person name="Xiang J."/>
        </authorList>
    </citation>
    <scope>NUCLEOTIDE SEQUENCE [LARGE SCALE GENOMIC DNA]</scope>
    <source>
        <strain evidence="2">Shaxun</strain>
        <tissue evidence="2">Muscle</tissue>
    </source>
</reference>
<dbReference type="EMBL" id="MRZV01000334">
    <property type="protein sequence ID" value="PIK52328.1"/>
    <property type="molecule type" value="Genomic_DNA"/>
</dbReference>
<dbReference type="Pfam" id="PF00665">
    <property type="entry name" value="rve"/>
    <property type="match status" value="1"/>
</dbReference>
<dbReference type="InterPro" id="IPR036397">
    <property type="entry name" value="RNaseH_sf"/>
</dbReference>
<dbReference type="FunFam" id="3.30.420.10:FF:000032">
    <property type="entry name" value="Retrovirus-related Pol polyprotein from transposon 297-like Protein"/>
    <property type="match status" value="1"/>
</dbReference>
<feature type="domain" description="Integrase catalytic" evidence="1">
    <location>
        <begin position="40"/>
        <end position="207"/>
    </location>
</feature>
<sequence length="276" mass="31647">MLRQDSTKGATMLWPFMQRDIREYCSTCRSCHYRSQPNPRNKVPLTSIRVSRTFELVCADITELPITPKGNRYVLVIMDHFSKYVNLYAMPDQKATTVAKCIFENYIKQHGIPEQIHTDQGRQFEGEVIKTLCEALGVNKTQTTPYHPQSDGLIERFNRTLKDQLGKLLLQNNGTWDDYLGHVEFAYNTSTHSTTGFSPYFVIHGRDARIPATLISSPLSKPSSATGTPAEYCTSLQSRLQIAFRQVLEDSIAAQDKQKFYYDANTKYKPFYQVIY</sequence>
<comment type="caution">
    <text evidence="2">The sequence shown here is derived from an EMBL/GenBank/DDBJ whole genome shotgun (WGS) entry which is preliminary data.</text>
</comment>
<evidence type="ECO:0000313" key="2">
    <source>
        <dbReference type="EMBL" id="PIK52328.1"/>
    </source>
</evidence>
<proteinExistence type="predicted"/>
<protein>
    <recommendedName>
        <fullName evidence="1">Integrase catalytic domain-containing protein</fullName>
    </recommendedName>
</protein>
<dbReference type="AlphaFoldDB" id="A0A2G8KWE5"/>
<evidence type="ECO:0000259" key="1">
    <source>
        <dbReference type="PROSITE" id="PS50994"/>
    </source>
</evidence>
<organism evidence="2 3">
    <name type="scientific">Stichopus japonicus</name>
    <name type="common">Sea cucumber</name>
    <dbReference type="NCBI Taxonomy" id="307972"/>
    <lineage>
        <taxon>Eukaryota</taxon>
        <taxon>Metazoa</taxon>
        <taxon>Echinodermata</taxon>
        <taxon>Eleutherozoa</taxon>
        <taxon>Echinozoa</taxon>
        <taxon>Holothuroidea</taxon>
        <taxon>Aspidochirotacea</taxon>
        <taxon>Aspidochirotida</taxon>
        <taxon>Stichopodidae</taxon>
        <taxon>Apostichopus</taxon>
    </lineage>
</organism>
<dbReference type="InterPro" id="IPR001584">
    <property type="entry name" value="Integrase_cat-core"/>
</dbReference>
<dbReference type="Gene3D" id="3.30.420.10">
    <property type="entry name" value="Ribonuclease H-like superfamily/Ribonuclease H"/>
    <property type="match status" value="1"/>
</dbReference>
<dbReference type="Proteomes" id="UP000230750">
    <property type="component" value="Unassembled WGS sequence"/>
</dbReference>
<dbReference type="InterPro" id="IPR050951">
    <property type="entry name" value="Retrovirus_Pol_polyprotein"/>
</dbReference>
<dbReference type="GO" id="GO:0003676">
    <property type="term" value="F:nucleic acid binding"/>
    <property type="evidence" value="ECO:0007669"/>
    <property type="project" value="InterPro"/>
</dbReference>
<dbReference type="GO" id="GO:0015074">
    <property type="term" value="P:DNA integration"/>
    <property type="evidence" value="ECO:0007669"/>
    <property type="project" value="InterPro"/>
</dbReference>
<gene>
    <name evidence="2" type="ORF">BSL78_10784</name>
</gene>
<dbReference type="SUPFAM" id="SSF53098">
    <property type="entry name" value="Ribonuclease H-like"/>
    <property type="match status" value="1"/>
</dbReference>
<dbReference type="PANTHER" id="PTHR37984:SF15">
    <property type="entry name" value="INTEGRASE CATALYTIC DOMAIN-CONTAINING PROTEIN"/>
    <property type="match status" value="1"/>
</dbReference>
<accession>A0A2G8KWE5</accession>
<dbReference type="PROSITE" id="PS50994">
    <property type="entry name" value="INTEGRASE"/>
    <property type="match status" value="1"/>
</dbReference>
<dbReference type="InterPro" id="IPR012337">
    <property type="entry name" value="RNaseH-like_sf"/>
</dbReference>
<dbReference type="PANTHER" id="PTHR37984">
    <property type="entry name" value="PROTEIN CBG26694"/>
    <property type="match status" value="1"/>
</dbReference>
<dbReference type="OrthoDB" id="8892477at2759"/>